<protein>
    <recommendedName>
        <fullName evidence="6">Copper-containing nitrite reductase</fullName>
        <ecNumber evidence="5">1.7.2.1</ecNumber>
    </recommendedName>
</protein>
<dbReference type="Proteomes" id="UP000178168">
    <property type="component" value="Unassembled WGS sequence"/>
</dbReference>
<evidence type="ECO:0000256" key="12">
    <source>
        <dbReference type="PIRSR" id="PIRSR601287-1"/>
    </source>
</evidence>
<evidence type="ECO:0000313" key="15">
    <source>
        <dbReference type="EMBL" id="OHA85946.1"/>
    </source>
</evidence>
<evidence type="ECO:0000256" key="4">
    <source>
        <dbReference type="ARBA" id="ARBA00011233"/>
    </source>
</evidence>
<dbReference type="InterPro" id="IPR001287">
    <property type="entry name" value="NO2-reductase_Cu"/>
</dbReference>
<evidence type="ECO:0000256" key="5">
    <source>
        <dbReference type="ARBA" id="ARBA00011882"/>
    </source>
</evidence>
<dbReference type="GO" id="GO:0005507">
    <property type="term" value="F:copper ion binding"/>
    <property type="evidence" value="ECO:0007669"/>
    <property type="project" value="InterPro"/>
</dbReference>
<keyword evidence="13" id="KW-0472">Membrane</keyword>
<evidence type="ECO:0000256" key="2">
    <source>
        <dbReference type="ARBA" id="ARBA00001973"/>
    </source>
</evidence>
<evidence type="ECO:0000313" key="16">
    <source>
        <dbReference type="Proteomes" id="UP000178168"/>
    </source>
</evidence>
<gene>
    <name evidence="15" type="ORF">A2591_00045</name>
</gene>
<dbReference type="FunFam" id="2.60.40.420:FF:000093">
    <property type="entry name" value="Copper-containing nitrite reductase"/>
    <property type="match status" value="1"/>
</dbReference>
<dbReference type="CDD" id="cd04208">
    <property type="entry name" value="CuRO_2_CuNIR"/>
    <property type="match status" value="1"/>
</dbReference>
<evidence type="ECO:0000256" key="9">
    <source>
        <dbReference type="ARBA" id="ARBA00023002"/>
    </source>
</evidence>
<organism evidence="15 16">
    <name type="scientific">Candidatus Yonathbacteria bacterium RIFOXYD1_FULL_52_36</name>
    <dbReference type="NCBI Taxonomy" id="1802730"/>
    <lineage>
        <taxon>Bacteria</taxon>
        <taxon>Candidatus Yonathiibacteriota</taxon>
    </lineage>
</organism>
<feature type="transmembrane region" description="Helical" evidence="13">
    <location>
        <begin position="12"/>
        <end position="33"/>
    </location>
</feature>
<evidence type="ECO:0000256" key="13">
    <source>
        <dbReference type="SAM" id="Phobius"/>
    </source>
</evidence>
<evidence type="ECO:0000256" key="10">
    <source>
        <dbReference type="ARBA" id="ARBA00023008"/>
    </source>
</evidence>
<comment type="caution">
    <text evidence="15">The sequence shown here is derived from an EMBL/GenBank/DDBJ whole genome shotgun (WGS) entry which is preliminary data.</text>
</comment>
<evidence type="ECO:0000256" key="1">
    <source>
        <dbReference type="ARBA" id="ARBA00001960"/>
    </source>
</evidence>
<comment type="subunit">
    <text evidence="4">Homotrimer.</text>
</comment>
<evidence type="ECO:0000256" key="6">
    <source>
        <dbReference type="ARBA" id="ARBA00017290"/>
    </source>
</evidence>
<sequence length="409" mass="44507">MDGFFYLIKYVLLQGFGLFIALLAGAVFTYIVLRKLHSRKTAILLFVLFFGIFLFLYAPRAFPNQLQYPFGLTTYGPADSPALPLKNVYTFFSKLDQFERIPDIARDPNDIPPPITRTENETVEITMTAKEVIAEMAPGVVMNYWTYDGRVPGPFVRILEGDTVHFTLKNDPTSIHRHNIDLHAVTGPGGGAVATNVAPGESKTFTFKALNPGLYVYHCAHPNVGNHMAHGMYGLILVQPKNIADLPAVDKEFYVMQGEFYPKGTIGTKGLQVMDAQKFLDGKPEYIVFNGKIGGAVGKMEAKTGETVRVYVGNGGVNLISSFHAIGEIFDRVFPEGAIGSAPHQNVQTTLVPAGGATIVDFALQVPGTFIFVDHALARLDRGAYGNLKVTGDPDLSVFDGEISSGGGH</sequence>
<accession>A0A1G2SLU0</accession>
<keyword evidence="13" id="KW-0812">Transmembrane</keyword>
<proteinExistence type="inferred from homology"/>
<evidence type="ECO:0000256" key="11">
    <source>
        <dbReference type="ARBA" id="ARBA00049340"/>
    </source>
</evidence>
<dbReference type="EMBL" id="MHUZ01000012">
    <property type="protein sequence ID" value="OHA85946.1"/>
    <property type="molecule type" value="Genomic_DNA"/>
</dbReference>
<dbReference type="InterPro" id="IPR011707">
    <property type="entry name" value="Cu-oxidase-like_N"/>
</dbReference>
<name>A0A1G2SLU0_9BACT</name>
<feature type="binding site" description="type 1 copper site" evidence="12">
    <location>
        <position position="219"/>
    </location>
    <ligand>
        <name>Cu cation</name>
        <dbReference type="ChEBI" id="CHEBI:23378"/>
        <label>1</label>
    </ligand>
</feature>
<keyword evidence="10 12" id="KW-0186">Copper</keyword>
<keyword evidence="9" id="KW-0560">Oxidoreductase</keyword>
<dbReference type="PANTHER" id="PTHR11709">
    <property type="entry name" value="MULTI-COPPER OXIDASE"/>
    <property type="match status" value="1"/>
</dbReference>
<dbReference type="Gene3D" id="2.60.40.420">
    <property type="entry name" value="Cupredoxins - blue copper proteins"/>
    <property type="match status" value="2"/>
</dbReference>
<dbReference type="NCBIfam" id="TIGR02376">
    <property type="entry name" value="Cu_nitrite_red"/>
    <property type="match status" value="1"/>
</dbReference>
<dbReference type="InterPro" id="IPR008972">
    <property type="entry name" value="Cupredoxin"/>
</dbReference>
<dbReference type="PANTHER" id="PTHR11709:SF394">
    <property type="entry name" value="FI03373P-RELATED"/>
    <property type="match status" value="1"/>
</dbReference>
<evidence type="ECO:0000256" key="3">
    <source>
        <dbReference type="ARBA" id="ARBA00010609"/>
    </source>
</evidence>
<feature type="binding site" description="type 1 copper site" evidence="12">
    <location>
        <position position="178"/>
    </location>
    <ligand>
        <name>Cu cation</name>
        <dbReference type="ChEBI" id="CHEBI:23378"/>
        <label>1</label>
    </ligand>
</feature>
<comment type="catalytic activity">
    <reaction evidence="11">
        <text>nitric oxide + Fe(III)-[cytochrome c] + H2O = Fe(II)-[cytochrome c] + nitrite + 2 H(+)</text>
        <dbReference type="Rhea" id="RHEA:15233"/>
        <dbReference type="Rhea" id="RHEA-COMP:10350"/>
        <dbReference type="Rhea" id="RHEA-COMP:14399"/>
        <dbReference type="ChEBI" id="CHEBI:15377"/>
        <dbReference type="ChEBI" id="CHEBI:15378"/>
        <dbReference type="ChEBI" id="CHEBI:16301"/>
        <dbReference type="ChEBI" id="CHEBI:16480"/>
        <dbReference type="ChEBI" id="CHEBI:29033"/>
        <dbReference type="ChEBI" id="CHEBI:29034"/>
        <dbReference type="EC" id="1.7.2.1"/>
    </reaction>
</comment>
<evidence type="ECO:0000256" key="7">
    <source>
        <dbReference type="ARBA" id="ARBA00022723"/>
    </source>
</evidence>
<feature type="transmembrane region" description="Helical" evidence="13">
    <location>
        <begin position="42"/>
        <end position="59"/>
    </location>
</feature>
<feature type="binding site" description="type 1 copper site" evidence="12">
    <location>
        <position position="218"/>
    </location>
    <ligand>
        <name>Cu cation</name>
        <dbReference type="ChEBI" id="CHEBI:23378"/>
        <label>1</label>
    </ligand>
</feature>
<dbReference type="EC" id="1.7.2.1" evidence="5"/>
<comment type="cofactor">
    <cofactor evidence="2 12">
        <name>Cu(2+)</name>
        <dbReference type="ChEBI" id="CHEBI:29036"/>
    </cofactor>
</comment>
<keyword evidence="8" id="KW-0677">Repeat</keyword>
<keyword evidence="13" id="KW-1133">Transmembrane helix</keyword>
<dbReference type="AlphaFoldDB" id="A0A1G2SLU0"/>
<dbReference type="SUPFAM" id="SSF49503">
    <property type="entry name" value="Cupredoxins"/>
    <property type="match status" value="2"/>
</dbReference>
<dbReference type="GO" id="GO:0050421">
    <property type="term" value="F:nitrite reductase (NO-forming) activity"/>
    <property type="evidence" value="ECO:0007669"/>
    <property type="project" value="UniProtKB-EC"/>
</dbReference>
<comment type="similarity">
    <text evidence="3">Belongs to the multicopper oxidase family.</text>
</comment>
<feature type="binding site" description="type 1 copper site" evidence="12">
    <location>
        <position position="232"/>
    </location>
    <ligand>
        <name>Cu cation</name>
        <dbReference type="ChEBI" id="CHEBI:23378"/>
        <label>1</label>
    </ligand>
</feature>
<evidence type="ECO:0000259" key="14">
    <source>
        <dbReference type="Pfam" id="PF07732"/>
    </source>
</evidence>
<dbReference type="InterPro" id="IPR045087">
    <property type="entry name" value="Cu-oxidase_fam"/>
</dbReference>
<feature type="binding site" description="type 1 copper site" evidence="12">
    <location>
        <position position="375"/>
    </location>
    <ligand>
        <name>Cu cation</name>
        <dbReference type="ChEBI" id="CHEBI:23378"/>
        <label>1</label>
    </ligand>
</feature>
<dbReference type="Pfam" id="PF07732">
    <property type="entry name" value="Cu-oxidase_3"/>
    <property type="match status" value="1"/>
</dbReference>
<keyword evidence="7 12" id="KW-0479">Metal-binding</keyword>
<dbReference type="PRINTS" id="PR00695">
    <property type="entry name" value="CUNO2RDTASE"/>
</dbReference>
<comment type="cofactor">
    <cofactor evidence="1 12">
        <name>Cu(+)</name>
        <dbReference type="ChEBI" id="CHEBI:49552"/>
    </cofactor>
</comment>
<feature type="binding site" description="type 1 copper site" evidence="12">
    <location>
        <position position="183"/>
    </location>
    <ligand>
        <name>Cu cation</name>
        <dbReference type="ChEBI" id="CHEBI:23378"/>
        <label>1</label>
    </ligand>
</feature>
<feature type="binding site" description="type 1 copper site" evidence="12">
    <location>
        <position position="227"/>
    </location>
    <ligand>
        <name>Cu cation</name>
        <dbReference type="ChEBI" id="CHEBI:23378"/>
        <label>1</label>
    </ligand>
</feature>
<dbReference type="STRING" id="1802730.A2591_00045"/>
<reference evidence="15 16" key="1">
    <citation type="journal article" date="2016" name="Nat. Commun.">
        <title>Thousands of microbial genomes shed light on interconnected biogeochemical processes in an aquifer system.</title>
        <authorList>
            <person name="Anantharaman K."/>
            <person name="Brown C.T."/>
            <person name="Hug L.A."/>
            <person name="Sharon I."/>
            <person name="Castelle C.J."/>
            <person name="Probst A.J."/>
            <person name="Thomas B.C."/>
            <person name="Singh A."/>
            <person name="Wilkins M.J."/>
            <person name="Karaoz U."/>
            <person name="Brodie E.L."/>
            <person name="Williams K.H."/>
            <person name="Hubbard S.S."/>
            <person name="Banfield J.F."/>
        </authorList>
    </citation>
    <scope>NUCLEOTIDE SEQUENCE [LARGE SCALE GENOMIC DNA]</scope>
</reference>
<evidence type="ECO:0000256" key="8">
    <source>
        <dbReference type="ARBA" id="ARBA00022737"/>
    </source>
</evidence>
<feature type="domain" description="Plastocyanin-like" evidence="14">
    <location>
        <begin position="137"/>
        <end position="242"/>
    </location>
</feature>
<dbReference type="CDD" id="cd11020">
    <property type="entry name" value="CuRO_1_CuNIR"/>
    <property type="match status" value="1"/>
</dbReference>